<keyword evidence="2" id="KW-1185">Reference proteome</keyword>
<evidence type="ECO:0000313" key="2">
    <source>
        <dbReference type="Proteomes" id="UP000467700"/>
    </source>
</evidence>
<dbReference type="Proteomes" id="UP000467700">
    <property type="component" value="Unassembled WGS sequence"/>
</dbReference>
<evidence type="ECO:0008006" key="3">
    <source>
        <dbReference type="Google" id="ProtNLM"/>
    </source>
</evidence>
<dbReference type="OrthoDB" id="2877660at2759"/>
<comment type="caution">
    <text evidence="1">The sequence shown here is derived from an EMBL/GenBank/DDBJ whole genome shotgun (WGS) entry which is preliminary data.</text>
</comment>
<name>A0A8S0VTT2_CYCAE</name>
<protein>
    <recommendedName>
        <fullName evidence="3">F-box domain-containing protein</fullName>
    </recommendedName>
</protein>
<proteinExistence type="predicted"/>
<gene>
    <name evidence="1" type="ORF">AAE3_LOCUS3125</name>
</gene>
<dbReference type="AlphaFoldDB" id="A0A8S0VTT2"/>
<dbReference type="EMBL" id="CACVBS010000031">
    <property type="protein sequence ID" value="CAA7260970.1"/>
    <property type="molecule type" value="Genomic_DNA"/>
</dbReference>
<reference evidence="1 2" key="1">
    <citation type="submission" date="2020-01" db="EMBL/GenBank/DDBJ databases">
        <authorList>
            <person name="Gupta K D."/>
        </authorList>
    </citation>
    <scope>NUCLEOTIDE SEQUENCE [LARGE SCALE GENOMIC DNA]</scope>
</reference>
<evidence type="ECO:0000313" key="1">
    <source>
        <dbReference type="EMBL" id="CAA7260970.1"/>
    </source>
</evidence>
<organism evidence="1 2">
    <name type="scientific">Cyclocybe aegerita</name>
    <name type="common">Black poplar mushroom</name>
    <name type="synonym">Agrocybe aegerita</name>
    <dbReference type="NCBI Taxonomy" id="1973307"/>
    <lineage>
        <taxon>Eukaryota</taxon>
        <taxon>Fungi</taxon>
        <taxon>Dikarya</taxon>
        <taxon>Basidiomycota</taxon>
        <taxon>Agaricomycotina</taxon>
        <taxon>Agaricomycetes</taxon>
        <taxon>Agaricomycetidae</taxon>
        <taxon>Agaricales</taxon>
        <taxon>Agaricineae</taxon>
        <taxon>Bolbitiaceae</taxon>
        <taxon>Cyclocybe</taxon>
    </lineage>
</organism>
<accession>A0A8S0VTT2</accession>
<sequence>MNTRIDDQDGQVVDCDADINLLDEDLPAAMIPGFDFELKGKYPCACGSRHKPREVYMTERKNRETTEAIITQSNPTRSPVATFPTEILSTIFTLSVAESPFVNGGLGETRTTESIIAQVCARWRWIALDTPALWTTFRFREGDPKKWTCWMLVFLRLQTYLKRSGQRPVDLWLEVTSQWVAEWFLEKFMDHLPRWRCVSMRLPQESLRPYAPVLSALADAGADNLESLEVSILQYDKLELFAEPVEKSLRGVPKLKHVKMDTKAFRLCKPPLHSITTLHLETWCTYRPQISWQTFRAIVTSPTLKNLTLDGGKIFDNRDDAERLTTSIERFVCDDDGIAGWMWDALDAPHLKTVIIKNFANQIHPQIIDGKDHFPSLTSIVFIDCAITQGAWQLSELLQDTLRTSQTSWMPGAL</sequence>